<dbReference type="InterPro" id="IPR036291">
    <property type="entry name" value="NAD(P)-bd_dom_sf"/>
</dbReference>
<dbReference type="AlphaFoldDB" id="A0A4Q9B5V1"/>
<name>A0A4Q9B5V1_9DEIN</name>
<keyword evidence="6" id="KW-1185">Reference proteome</keyword>
<feature type="domain" description="Ketoreductase" evidence="4">
    <location>
        <begin position="3"/>
        <end position="170"/>
    </location>
</feature>
<dbReference type="RefSeq" id="WP_130840974.1">
    <property type="nucleotide sequence ID" value="NZ_SIJL01000004.1"/>
</dbReference>
<proteinExistence type="inferred from homology"/>
<organism evidence="5 6">
    <name type="scientific">Thermus thermamylovorans</name>
    <dbReference type="NCBI Taxonomy" id="2509362"/>
    <lineage>
        <taxon>Bacteria</taxon>
        <taxon>Thermotogati</taxon>
        <taxon>Deinococcota</taxon>
        <taxon>Deinococci</taxon>
        <taxon>Thermales</taxon>
        <taxon>Thermaceae</taxon>
        <taxon>Thermus</taxon>
    </lineage>
</organism>
<dbReference type="InterPro" id="IPR057326">
    <property type="entry name" value="KR_dom"/>
</dbReference>
<dbReference type="GO" id="GO:0016491">
    <property type="term" value="F:oxidoreductase activity"/>
    <property type="evidence" value="ECO:0007669"/>
    <property type="project" value="UniProtKB-KW"/>
</dbReference>
<dbReference type="OrthoDB" id="125587at2"/>
<evidence type="ECO:0000256" key="3">
    <source>
        <dbReference type="RuleBase" id="RU000363"/>
    </source>
</evidence>
<protein>
    <submittedName>
        <fullName evidence="5">3-hydroxyacyl-CoA dehydrogenase</fullName>
    </submittedName>
</protein>
<sequence>MERSALVTGGASGLGRATALALKARGYRVVVLDLKRGEEEGLRYLEGDVTREEDVREAVALAVSQASLFAVVNAAGIGIARKVLGREGPHDLEGFRRVVEVNLVGTFNVLRLAAWAMRENPPDLEGQRGVIVNTASVAAFEGQIGQAAYAASKGGVVALTLPAARELAEWGIRVVTVAPGLFDTPLLQGLPEKAKASLAEQVPFPKRLGRPEEYALLVLNILENPMLNGEVIRLDGALRMAPR</sequence>
<reference evidence="5 6" key="1">
    <citation type="submission" date="2019-02" db="EMBL/GenBank/DDBJ databases">
        <title>Thermus sp. a novel from hot spring.</title>
        <authorList>
            <person name="Zhao Z."/>
        </authorList>
    </citation>
    <scope>NUCLEOTIDE SEQUENCE [LARGE SCALE GENOMIC DNA]</scope>
    <source>
        <strain evidence="5 6">CFH 72773T</strain>
    </source>
</reference>
<dbReference type="InterPro" id="IPR020904">
    <property type="entry name" value="Sc_DH/Rdtase_CS"/>
</dbReference>
<comment type="caution">
    <text evidence="5">The sequence shown here is derived from an EMBL/GenBank/DDBJ whole genome shotgun (WGS) entry which is preliminary data.</text>
</comment>
<dbReference type="PROSITE" id="PS00061">
    <property type="entry name" value="ADH_SHORT"/>
    <property type="match status" value="1"/>
</dbReference>
<dbReference type="SMART" id="SM00822">
    <property type="entry name" value="PKS_KR"/>
    <property type="match status" value="1"/>
</dbReference>
<keyword evidence="2" id="KW-0560">Oxidoreductase</keyword>
<evidence type="ECO:0000256" key="2">
    <source>
        <dbReference type="ARBA" id="ARBA00023002"/>
    </source>
</evidence>
<dbReference type="CDD" id="cd05371">
    <property type="entry name" value="HSD10-like_SDR_c"/>
    <property type="match status" value="1"/>
</dbReference>
<gene>
    <name evidence="5" type="ORF">ETP66_04315</name>
</gene>
<dbReference type="Pfam" id="PF00106">
    <property type="entry name" value="adh_short"/>
    <property type="match status" value="1"/>
</dbReference>
<dbReference type="SUPFAM" id="SSF51735">
    <property type="entry name" value="NAD(P)-binding Rossmann-fold domains"/>
    <property type="match status" value="1"/>
</dbReference>
<dbReference type="Proteomes" id="UP000292858">
    <property type="component" value="Unassembled WGS sequence"/>
</dbReference>
<accession>A0A4Q9B5V1</accession>
<dbReference type="PRINTS" id="PR00080">
    <property type="entry name" value="SDRFAMILY"/>
</dbReference>
<dbReference type="FunFam" id="3.40.50.720:FF:000215">
    <property type="entry name" value="3-hydroxyacyl-CoA dehydrogenase type-2"/>
    <property type="match status" value="1"/>
</dbReference>
<dbReference type="PANTHER" id="PTHR43658:SF8">
    <property type="entry name" value="17-BETA-HYDROXYSTEROID DEHYDROGENASE 14-RELATED"/>
    <property type="match status" value="1"/>
</dbReference>
<evidence type="ECO:0000313" key="5">
    <source>
        <dbReference type="EMBL" id="TBH21006.1"/>
    </source>
</evidence>
<dbReference type="PANTHER" id="PTHR43658">
    <property type="entry name" value="SHORT-CHAIN DEHYDROGENASE/REDUCTASE"/>
    <property type="match status" value="1"/>
</dbReference>
<dbReference type="PRINTS" id="PR00081">
    <property type="entry name" value="GDHRDH"/>
</dbReference>
<evidence type="ECO:0000256" key="1">
    <source>
        <dbReference type="ARBA" id="ARBA00006484"/>
    </source>
</evidence>
<dbReference type="EMBL" id="SIJL01000004">
    <property type="protein sequence ID" value="TBH21006.1"/>
    <property type="molecule type" value="Genomic_DNA"/>
</dbReference>
<comment type="similarity">
    <text evidence="1 3">Belongs to the short-chain dehydrogenases/reductases (SDR) family.</text>
</comment>
<dbReference type="InterPro" id="IPR002347">
    <property type="entry name" value="SDR_fam"/>
</dbReference>
<evidence type="ECO:0000313" key="6">
    <source>
        <dbReference type="Proteomes" id="UP000292858"/>
    </source>
</evidence>
<evidence type="ECO:0000259" key="4">
    <source>
        <dbReference type="SMART" id="SM00822"/>
    </source>
</evidence>
<dbReference type="Gene3D" id="3.40.50.720">
    <property type="entry name" value="NAD(P)-binding Rossmann-like Domain"/>
    <property type="match status" value="1"/>
</dbReference>